<dbReference type="PANTHER" id="PTHR10666">
    <property type="entry name" value="UBIQUITIN"/>
    <property type="match status" value="1"/>
</dbReference>
<dbReference type="EMBL" id="CAJZBQ010000002">
    <property type="protein sequence ID" value="CAG9310271.1"/>
    <property type="molecule type" value="Genomic_DNA"/>
</dbReference>
<sequence>MKLSISTLTGKTLVIDAEPSDSPLNIKEKIQDLEGIPPDLQVLVYAGRQLSNDFALADYGIYAEASLSLIINLRGC</sequence>
<proteinExistence type="predicted"/>
<dbReference type="AlphaFoldDB" id="A0AAU9IA55"/>
<dbReference type="SMART" id="SM00213">
    <property type="entry name" value="UBQ"/>
    <property type="match status" value="1"/>
</dbReference>
<evidence type="ECO:0000313" key="3">
    <source>
        <dbReference type="Proteomes" id="UP001162131"/>
    </source>
</evidence>
<organism evidence="2 3">
    <name type="scientific">Blepharisma stoltei</name>
    <dbReference type="NCBI Taxonomy" id="1481888"/>
    <lineage>
        <taxon>Eukaryota</taxon>
        <taxon>Sar</taxon>
        <taxon>Alveolata</taxon>
        <taxon>Ciliophora</taxon>
        <taxon>Postciliodesmatophora</taxon>
        <taxon>Heterotrichea</taxon>
        <taxon>Heterotrichida</taxon>
        <taxon>Blepharismidae</taxon>
        <taxon>Blepharisma</taxon>
    </lineage>
</organism>
<dbReference type="Pfam" id="PF00240">
    <property type="entry name" value="ubiquitin"/>
    <property type="match status" value="1"/>
</dbReference>
<dbReference type="Proteomes" id="UP001162131">
    <property type="component" value="Unassembled WGS sequence"/>
</dbReference>
<comment type="caution">
    <text evidence="2">The sequence shown here is derived from an EMBL/GenBank/DDBJ whole genome shotgun (WGS) entry which is preliminary data.</text>
</comment>
<keyword evidence="3" id="KW-1185">Reference proteome</keyword>
<reference evidence="2" key="1">
    <citation type="submission" date="2021-09" db="EMBL/GenBank/DDBJ databases">
        <authorList>
            <consortium name="AG Swart"/>
            <person name="Singh M."/>
            <person name="Singh A."/>
            <person name="Seah K."/>
            <person name="Emmerich C."/>
        </authorList>
    </citation>
    <scope>NUCLEOTIDE SEQUENCE</scope>
    <source>
        <strain evidence="2">ATCC30299</strain>
    </source>
</reference>
<protein>
    <recommendedName>
        <fullName evidence="1">Ubiquitin-like domain-containing protein</fullName>
    </recommendedName>
</protein>
<dbReference type="SUPFAM" id="SSF54236">
    <property type="entry name" value="Ubiquitin-like"/>
    <property type="match status" value="1"/>
</dbReference>
<feature type="domain" description="Ubiquitin-like" evidence="1">
    <location>
        <begin position="1"/>
        <end position="76"/>
    </location>
</feature>
<dbReference type="InterPro" id="IPR050158">
    <property type="entry name" value="Ubiquitin_ubiquitin-like"/>
</dbReference>
<evidence type="ECO:0000313" key="2">
    <source>
        <dbReference type="EMBL" id="CAG9310271.1"/>
    </source>
</evidence>
<dbReference type="InterPro" id="IPR029071">
    <property type="entry name" value="Ubiquitin-like_domsf"/>
</dbReference>
<dbReference type="InterPro" id="IPR019956">
    <property type="entry name" value="Ubiquitin_dom"/>
</dbReference>
<dbReference type="Gene3D" id="3.10.20.90">
    <property type="entry name" value="Phosphatidylinositol 3-kinase Catalytic Subunit, Chain A, domain 1"/>
    <property type="match status" value="1"/>
</dbReference>
<accession>A0AAU9IA55</accession>
<dbReference type="InterPro" id="IPR000626">
    <property type="entry name" value="Ubiquitin-like_dom"/>
</dbReference>
<name>A0AAU9IA55_9CILI</name>
<gene>
    <name evidence="2" type="ORF">BSTOLATCC_MIC1125</name>
</gene>
<dbReference type="PROSITE" id="PS50053">
    <property type="entry name" value="UBIQUITIN_2"/>
    <property type="match status" value="1"/>
</dbReference>
<dbReference type="PRINTS" id="PR00348">
    <property type="entry name" value="UBIQUITIN"/>
</dbReference>
<evidence type="ECO:0000259" key="1">
    <source>
        <dbReference type="PROSITE" id="PS50053"/>
    </source>
</evidence>